<dbReference type="GO" id="GO:0005634">
    <property type="term" value="C:nucleus"/>
    <property type="evidence" value="ECO:0007669"/>
    <property type="project" value="InterPro"/>
</dbReference>
<dbReference type="PANTHER" id="PTHR35119:SF1">
    <property type="entry name" value="PROTEIN POLYCHOME"/>
    <property type="match status" value="1"/>
</dbReference>
<evidence type="ECO:0000313" key="2">
    <source>
        <dbReference type="EMBL" id="KAJ6425865.1"/>
    </source>
</evidence>
<protein>
    <submittedName>
        <fullName evidence="2">Uncharacterized protein</fullName>
    </submittedName>
</protein>
<dbReference type="InterPro" id="IPR034590">
    <property type="entry name" value="POLYCHOME/GIG1"/>
</dbReference>
<dbReference type="EMBL" id="JAPFFJ010000006">
    <property type="protein sequence ID" value="KAJ6425865.1"/>
    <property type="molecule type" value="Genomic_DNA"/>
</dbReference>
<proteinExistence type="predicted"/>
<keyword evidence="3" id="KW-1185">Reference proteome</keyword>
<sequence length="283" mass="31045">MAESRDRLSRAVDIAAIFAARRQSRSLGIYQDRPEFDMALFGSPRTNAAIRNQTVGVGTITGRGRVSLGTPRGRTIMDRENMPPPGSARRGRGRGSNSVLPSWYPRTPLRDITAIVRAIERSGRLGGSDGREFGSPMLQGRMDPDFSEATPVVHLVHGNRIMSSTPTPAFKGSPSTVGKVPNFLQHITNQASGDSESLTPQKKLLNSIDAVEKVVMEELQKLKRTPNAKKAEREKKSANSHVNAVTNHLLVIVPQYSMGARRFQYACETLLLSNLVPLFPSFL</sequence>
<reference evidence="2 3" key="1">
    <citation type="journal article" date="2023" name="Int. J. Mol. Sci.">
        <title>De Novo Assembly and Annotation of 11 Diverse Shrub Willow (Salix) Genomes Reveals Novel Gene Organization in Sex-Linked Regions.</title>
        <authorList>
            <person name="Hyden B."/>
            <person name="Feng K."/>
            <person name="Yates T.B."/>
            <person name="Jawdy S."/>
            <person name="Cereghino C."/>
            <person name="Smart L.B."/>
            <person name="Muchero W."/>
        </authorList>
    </citation>
    <scope>NUCLEOTIDE SEQUENCE [LARGE SCALE GENOMIC DNA]</scope>
    <source>
        <tissue evidence="2">Shoot tip</tissue>
    </source>
</reference>
<dbReference type="PANTHER" id="PTHR35119">
    <property type="entry name" value="PROTEIN POLYCHOME"/>
    <property type="match status" value="1"/>
</dbReference>
<name>A0AAD6KN22_9ROSI</name>
<comment type="caution">
    <text evidence="2">The sequence shown here is derived from an EMBL/GenBank/DDBJ whole genome shotgun (WGS) entry which is preliminary data.</text>
</comment>
<accession>A0AAD6KN22</accession>
<dbReference type="AlphaFoldDB" id="A0AAD6KN22"/>
<feature type="region of interest" description="Disordered" evidence="1">
    <location>
        <begin position="61"/>
        <end position="102"/>
    </location>
</feature>
<evidence type="ECO:0000256" key="1">
    <source>
        <dbReference type="SAM" id="MobiDB-lite"/>
    </source>
</evidence>
<gene>
    <name evidence="2" type="ORF">OIU84_026443</name>
</gene>
<evidence type="ECO:0000313" key="3">
    <source>
        <dbReference type="Proteomes" id="UP001162972"/>
    </source>
</evidence>
<dbReference type="Proteomes" id="UP001162972">
    <property type="component" value="Chromosome 16"/>
</dbReference>
<dbReference type="GO" id="GO:0051783">
    <property type="term" value="P:regulation of nuclear division"/>
    <property type="evidence" value="ECO:0007669"/>
    <property type="project" value="InterPro"/>
</dbReference>
<organism evidence="2 3">
    <name type="scientific">Salix udensis</name>
    <dbReference type="NCBI Taxonomy" id="889485"/>
    <lineage>
        <taxon>Eukaryota</taxon>
        <taxon>Viridiplantae</taxon>
        <taxon>Streptophyta</taxon>
        <taxon>Embryophyta</taxon>
        <taxon>Tracheophyta</taxon>
        <taxon>Spermatophyta</taxon>
        <taxon>Magnoliopsida</taxon>
        <taxon>eudicotyledons</taxon>
        <taxon>Gunneridae</taxon>
        <taxon>Pentapetalae</taxon>
        <taxon>rosids</taxon>
        <taxon>fabids</taxon>
        <taxon>Malpighiales</taxon>
        <taxon>Salicaceae</taxon>
        <taxon>Saliceae</taxon>
        <taxon>Salix</taxon>
    </lineage>
</organism>